<organism evidence="3">
    <name type="scientific">marine sediment metagenome</name>
    <dbReference type="NCBI Taxonomy" id="412755"/>
    <lineage>
        <taxon>unclassified sequences</taxon>
        <taxon>metagenomes</taxon>
        <taxon>ecological metagenomes</taxon>
    </lineage>
</organism>
<dbReference type="GO" id="GO:0009380">
    <property type="term" value="C:excinuclease repair complex"/>
    <property type="evidence" value="ECO:0007669"/>
    <property type="project" value="TreeGrafter"/>
</dbReference>
<keyword evidence="1" id="KW-0227">DNA damage</keyword>
<dbReference type="SMART" id="SM00278">
    <property type="entry name" value="HhH1"/>
    <property type="match status" value="2"/>
</dbReference>
<dbReference type="Pfam" id="PF08459">
    <property type="entry name" value="UvrC_RNaseH_dom"/>
    <property type="match status" value="1"/>
</dbReference>
<keyword evidence="1" id="KW-0742">SOS response</keyword>
<dbReference type="AlphaFoldDB" id="X0TBY8"/>
<evidence type="ECO:0000259" key="2">
    <source>
        <dbReference type="SMART" id="SM00278"/>
    </source>
</evidence>
<evidence type="ECO:0000256" key="1">
    <source>
        <dbReference type="ARBA" id="ARBA00023236"/>
    </source>
</evidence>
<gene>
    <name evidence="3" type="ORF">S01H1_25618</name>
</gene>
<protein>
    <recommendedName>
        <fullName evidence="2">Helix-hairpin-helix DNA-binding motif class 1 domain-containing protein</fullName>
    </recommendedName>
</protein>
<dbReference type="Gene3D" id="1.10.150.20">
    <property type="entry name" value="5' to 3' exonuclease, C-terminal subdomain"/>
    <property type="match status" value="1"/>
</dbReference>
<dbReference type="FunFam" id="1.10.150.20:FF:000005">
    <property type="entry name" value="UvrABC system protein C"/>
    <property type="match status" value="1"/>
</dbReference>
<accession>X0TBY8</accession>
<reference evidence="3" key="1">
    <citation type="journal article" date="2014" name="Front. Microbiol.">
        <title>High frequency of phylogenetically diverse reductive dehalogenase-homologous genes in deep subseafloor sedimentary metagenomes.</title>
        <authorList>
            <person name="Kawai M."/>
            <person name="Futagami T."/>
            <person name="Toyoda A."/>
            <person name="Takaki Y."/>
            <person name="Nishi S."/>
            <person name="Hori S."/>
            <person name="Arai W."/>
            <person name="Tsubouchi T."/>
            <person name="Morono Y."/>
            <person name="Uchiyama I."/>
            <person name="Ito T."/>
            <person name="Fujiyama A."/>
            <person name="Inagaki F."/>
            <person name="Takami H."/>
        </authorList>
    </citation>
    <scope>NUCLEOTIDE SEQUENCE</scope>
    <source>
        <strain evidence="3">Expedition CK06-06</strain>
    </source>
</reference>
<dbReference type="InterPro" id="IPR010994">
    <property type="entry name" value="RuvA_2-like"/>
</dbReference>
<dbReference type="SUPFAM" id="SSF47781">
    <property type="entry name" value="RuvA domain 2-like"/>
    <property type="match status" value="1"/>
</dbReference>
<dbReference type="InterPro" id="IPR001162">
    <property type="entry name" value="UvrC_RNase_H_dom"/>
</dbReference>
<evidence type="ECO:0000313" key="3">
    <source>
        <dbReference type="EMBL" id="GAF90998.1"/>
    </source>
</evidence>
<dbReference type="EMBL" id="BARS01015485">
    <property type="protein sequence ID" value="GAF90998.1"/>
    <property type="molecule type" value="Genomic_DNA"/>
</dbReference>
<dbReference type="PANTHER" id="PTHR30562:SF1">
    <property type="entry name" value="UVRABC SYSTEM PROTEIN C"/>
    <property type="match status" value="1"/>
</dbReference>
<dbReference type="InterPro" id="IPR038476">
    <property type="entry name" value="UvrC_RNase_H_dom_sf"/>
</dbReference>
<feature type="domain" description="Helix-hairpin-helix DNA-binding motif class 1" evidence="2">
    <location>
        <begin position="88"/>
        <end position="107"/>
    </location>
</feature>
<feature type="non-terminal residue" evidence="3">
    <location>
        <position position="1"/>
    </location>
</feature>
<dbReference type="GO" id="GO:0006281">
    <property type="term" value="P:DNA repair"/>
    <property type="evidence" value="ECO:0007669"/>
    <property type="project" value="InterPro"/>
</dbReference>
<dbReference type="GO" id="GO:0003677">
    <property type="term" value="F:DNA binding"/>
    <property type="evidence" value="ECO:0007669"/>
    <property type="project" value="InterPro"/>
</dbReference>
<dbReference type="GO" id="GO:0009381">
    <property type="term" value="F:excinuclease ABC activity"/>
    <property type="evidence" value="ECO:0007669"/>
    <property type="project" value="InterPro"/>
</dbReference>
<dbReference type="Pfam" id="PF14520">
    <property type="entry name" value="HHH_5"/>
    <property type="match status" value="1"/>
</dbReference>
<dbReference type="InterPro" id="IPR003583">
    <property type="entry name" value="Hlx-hairpin-Hlx_DNA-bd_motif"/>
</dbReference>
<dbReference type="GO" id="GO:0009432">
    <property type="term" value="P:SOS response"/>
    <property type="evidence" value="ECO:0007669"/>
    <property type="project" value="UniProtKB-KW"/>
</dbReference>
<dbReference type="InterPro" id="IPR050066">
    <property type="entry name" value="UvrABC_protein_C"/>
</dbReference>
<sequence>GRKPGLESIFISGRDHSVSLKPDSSAMHLLQQIRDEAHRFAITAHRKQRAKARVHSELQDIPGIGAKKRRDLLRHFGGLKEIKRASLEDLAKVEGIALKTAKIIYDALHGD</sequence>
<dbReference type="Gene3D" id="3.30.420.340">
    <property type="entry name" value="UvrC, RNAse H endonuclease domain"/>
    <property type="match status" value="1"/>
</dbReference>
<dbReference type="PANTHER" id="PTHR30562">
    <property type="entry name" value="UVRC/OXIDOREDUCTASE"/>
    <property type="match status" value="1"/>
</dbReference>
<proteinExistence type="predicted"/>
<name>X0TBY8_9ZZZZ</name>
<feature type="domain" description="Helix-hairpin-helix DNA-binding motif class 1" evidence="2">
    <location>
        <begin position="56"/>
        <end position="75"/>
    </location>
</feature>
<comment type="caution">
    <text evidence="3">The sequence shown here is derived from an EMBL/GenBank/DDBJ whole genome shotgun (WGS) entry which is preliminary data.</text>
</comment>